<feature type="transmembrane region" description="Helical" evidence="1">
    <location>
        <begin position="117"/>
        <end position="137"/>
    </location>
</feature>
<comment type="caution">
    <text evidence="2">The sequence shown here is derived from an EMBL/GenBank/DDBJ whole genome shotgun (WGS) entry which is preliminary data.</text>
</comment>
<name>A0A3E0VHY6_9MICO</name>
<dbReference type="OrthoDB" id="25997at2"/>
<protein>
    <recommendedName>
        <fullName evidence="4">Integral membrane protein</fullName>
    </recommendedName>
</protein>
<proteinExistence type="predicted"/>
<evidence type="ECO:0000256" key="1">
    <source>
        <dbReference type="SAM" id="Phobius"/>
    </source>
</evidence>
<dbReference type="RefSeq" id="WP_116414942.1">
    <property type="nucleotide sequence ID" value="NZ_NBWZ01000001.1"/>
</dbReference>
<reference evidence="2 3" key="1">
    <citation type="submission" date="2017-04" db="EMBL/GenBank/DDBJ databases">
        <title>Comparative genome analysis of Subtercola boreus.</title>
        <authorList>
            <person name="Cho Y.-J."/>
            <person name="Cho A."/>
            <person name="Kim O.-S."/>
            <person name="Lee J.-I."/>
        </authorList>
    </citation>
    <scope>NUCLEOTIDE SEQUENCE [LARGE SCALE GENOMIC DNA]</scope>
    <source>
        <strain evidence="2 3">K300</strain>
    </source>
</reference>
<evidence type="ECO:0008006" key="4">
    <source>
        <dbReference type="Google" id="ProtNLM"/>
    </source>
</evidence>
<sequence length="152" mass="16178">MPTESAPVPATTPARRPRIAGIGRVLVVIYAILALGAFGRSLVQIIQQFDQAPLAYTLSAVSAAVYIVATVALVARGAVWYRVAWVTISFEMLGVLVVGTLSIVAPELFAHASVWSYYGVGYLFIPLVLPVLGMLWLSKNRPVAAQPVAEAA</sequence>
<dbReference type="AlphaFoldDB" id="A0A3E0VHY6"/>
<keyword evidence="1" id="KW-1133">Transmembrane helix</keyword>
<dbReference type="Proteomes" id="UP000256486">
    <property type="component" value="Unassembled WGS sequence"/>
</dbReference>
<keyword evidence="1" id="KW-0812">Transmembrane</keyword>
<keyword evidence="3" id="KW-1185">Reference proteome</keyword>
<feature type="transmembrane region" description="Helical" evidence="1">
    <location>
        <begin position="25"/>
        <end position="43"/>
    </location>
</feature>
<evidence type="ECO:0000313" key="2">
    <source>
        <dbReference type="EMBL" id="RFA09556.1"/>
    </source>
</evidence>
<feature type="transmembrane region" description="Helical" evidence="1">
    <location>
        <begin position="83"/>
        <end position="105"/>
    </location>
</feature>
<gene>
    <name evidence="2" type="ORF">B7R54_10255</name>
</gene>
<evidence type="ECO:0000313" key="3">
    <source>
        <dbReference type="Proteomes" id="UP000256486"/>
    </source>
</evidence>
<feature type="transmembrane region" description="Helical" evidence="1">
    <location>
        <begin position="55"/>
        <end position="76"/>
    </location>
</feature>
<dbReference type="EMBL" id="NBWZ01000001">
    <property type="protein sequence ID" value="RFA09556.1"/>
    <property type="molecule type" value="Genomic_DNA"/>
</dbReference>
<keyword evidence="1" id="KW-0472">Membrane</keyword>
<organism evidence="2 3">
    <name type="scientific">Subtercola boreus</name>
    <dbReference type="NCBI Taxonomy" id="120213"/>
    <lineage>
        <taxon>Bacteria</taxon>
        <taxon>Bacillati</taxon>
        <taxon>Actinomycetota</taxon>
        <taxon>Actinomycetes</taxon>
        <taxon>Micrococcales</taxon>
        <taxon>Microbacteriaceae</taxon>
        <taxon>Subtercola</taxon>
    </lineage>
</organism>
<accession>A0A3E0VHY6</accession>